<dbReference type="Gene3D" id="3.10.450.50">
    <property type="match status" value="1"/>
</dbReference>
<protein>
    <recommendedName>
        <fullName evidence="3">SnoaL-like domain-containing protein</fullName>
    </recommendedName>
</protein>
<proteinExistence type="predicted"/>
<dbReference type="RefSeq" id="WP_092314635.1">
    <property type="nucleotide sequence ID" value="NZ_FNTJ01000001.1"/>
</dbReference>
<dbReference type="InterPro" id="IPR032710">
    <property type="entry name" value="NTF2-like_dom_sf"/>
</dbReference>
<dbReference type="SUPFAM" id="SSF54427">
    <property type="entry name" value="NTF2-like"/>
    <property type="match status" value="1"/>
</dbReference>
<accession>A0A1H4NNN7</accession>
<sequence>MSATDPSLAPAIAAYVAAVNRGDSTVVASIFAARAQIFDEREHCVGPQQIARWMCAGARRLEVLGVQQRTGKILLDSRVCGDFPGSPQALRHTFRLDDQGRIERLDISR</sequence>
<organism evidence="1 2">
    <name type="scientific">Pseudomonas saponiphila</name>
    <dbReference type="NCBI Taxonomy" id="556534"/>
    <lineage>
        <taxon>Bacteria</taxon>
        <taxon>Pseudomonadati</taxon>
        <taxon>Pseudomonadota</taxon>
        <taxon>Gammaproteobacteria</taxon>
        <taxon>Pseudomonadales</taxon>
        <taxon>Pseudomonadaceae</taxon>
        <taxon>Pseudomonas</taxon>
    </lineage>
</organism>
<dbReference type="AlphaFoldDB" id="A0A1H4NNN7"/>
<evidence type="ECO:0000313" key="2">
    <source>
        <dbReference type="Proteomes" id="UP000198982"/>
    </source>
</evidence>
<evidence type="ECO:0000313" key="1">
    <source>
        <dbReference type="EMBL" id="SEB96800.1"/>
    </source>
</evidence>
<gene>
    <name evidence="1" type="ORF">SAMN05216178_2940</name>
</gene>
<reference evidence="2" key="1">
    <citation type="submission" date="2016-10" db="EMBL/GenBank/DDBJ databases">
        <authorList>
            <person name="Varghese N."/>
            <person name="Submissions S."/>
        </authorList>
    </citation>
    <scope>NUCLEOTIDE SEQUENCE [LARGE SCALE GENOMIC DNA]</scope>
    <source>
        <strain evidence="2">DSM 9751</strain>
    </source>
</reference>
<dbReference type="EMBL" id="FNTJ01000001">
    <property type="protein sequence ID" value="SEB96800.1"/>
    <property type="molecule type" value="Genomic_DNA"/>
</dbReference>
<evidence type="ECO:0008006" key="3">
    <source>
        <dbReference type="Google" id="ProtNLM"/>
    </source>
</evidence>
<name>A0A1H4NNN7_9PSED</name>
<dbReference type="Proteomes" id="UP000198982">
    <property type="component" value="Unassembled WGS sequence"/>
</dbReference>
<keyword evidence="2" id="KW-1185">Reference proteome</keyword>